<reference evidence="14" key="1">
    <citation type="journal article" date="2021" name="PeerJ">
        <title>Extensive microbial diversity within the chicken gut microbiome revealed by metagenomics and culture.</title>
        <authorList>
            <person name="Gilroy R."/>
            <person name="Ravi A."/>
            <person name="Getino M."/>
            <person name="Pursley I."/>
            <person name="Horton D.L."/>
            <person name="Alikhan N.F."/>
            <person name="Baker D."/>
            <person name="Gharbi K."/>
            <person name="Hall N."/>
            <person name="Watson M."/>
            <person name="Adriaenssens E.M."/>
            <person name="Foster-Nyarko E."/>
            <person name="Jarju S."/>
            <person name="Secka A."/>
            <person name="Antonio M."/>
            <person name="Oren A."/>
            <person name="Chaudhuri R.R."/>
            <person name="La Ragione R."/>
            <person name="Hildebrand F."/>
            <person name="Pallen M.J."/>
        </authorList>
    </citation>
    <scope>NUCLEOTIDE SEQUENCE</scope>
    <source>
        <strain evidence="14">8470</strain>
    </source>
</reference>
<dbReference type="GO" id="GO:0009360">
    <property type="term" value="C:DNA polymerase III complex"/>
    <property type="evidence" value="ECO:0007669"/>
    <property type="project" value="InterPro"/>
</dbReference>
<evidence type="ECO:0000256" key="8">
    <source>
        <dbReference type="ARBA" id="ARBA00022932"/>
    </source>
</evidence>
<evidence type="ECO:0000256" key="6">
    <source>
        <dbReference type="ARBA" id="ARBA00022695"/>
    </source>
</evidence>
<dbReference type="SUPFAM" id="SSF55979">
    <property type="entry name" value="DNA clamp"/>
    <property type="match status" value="3"/>
</dbReference>
<evidence type="ECO:0000256" key="5">
    <source>
        <dbReference type="ARBA" id="ARBA00022679"/>
    </source>
</evidence>
<sequence length="374" mass="40996">MNFIVSSTAMFGHLQAISRVINSKNSLPILDCFLIKLTDGTLSMTASDNDTVLSTSIETDQYEGEGCFAVSSKTLLDALKEIPEQPLTFDINLDNLEITVYYQNGKYSLVGQDADEYPQTPVLGDNATQVTINSAVLLNGVNRCTFATGDDELRPVMNGVYFDITAADITLVATDGQKLVRNKTSLAHGDANASFILPKKPATLLKNLLPKEDGDVRIEFNDRNASFTLEDYQMTCRLIEGRYPNYNSVIPQHNPNCATIDRLTLLGALKRVAVFSSQSVSLVKLSLSMNALKISAQDIDFSTAAEETVTCLYDGAQMSIGFKSSFLIDILNNISSQNVIMELADPSRAGVIVPEEQNENEDLLMLLMPMMLND</sequence>
<dbReference type="PANTHER" id="PTHR30478">
    <property type="entry name" value="DNA POLYMERASE III SUBUNIT BETA"/>
    <property type="match status" value="1"/>
</dbReference>
<keyword evidence="5 10" id="KW-0808">Transferase</keyword>
<feature type="domain" description="DNA polymerase III beta sliding clamp central" evidence="12">
    <location>
        <begin position="132"/>
        <end position="245"/>
    </location>
</feature>
<dbReference type="GO" id="GO:0005737">
    <property type="term" value="C:cytoplasm"/>
    <property type="evidence" value="ECO:0007669"/>
    <property type="project" value="UniProtKB-SubCell"/>
</dbReference>
<dbReference type="GO" id="GO:0003887">
    <property type="term" value="F:DNA-directed DNA polymerase activity"/>
    <property type="evidence" value="ECO:0007669"/>
    <property type="project" value="UniProtKB-UniRule"/>
</dbReference>
<dbReference type="Pfam" id="PF02767">
    <property type="entry name" value="DNA_pol3_beta_2"/>
    <property type="match status" value="1"/>
</dbReference>
<dbReference type="InterPro" id="IPR046938">
    <property type="entry name" value="DNA_clamp_sf"/>
</dbReference>
<dbReference type="GO" id="GO:0008408">
    <property type="term" value="F:3'-5' exonuclease activity"/>
    <property type="evidence" value="ECO:0007669"/>
    <property type="project" value="InterPro"/>
</dbReference>
<dbReference type="CDD" id="cd00140">
    <property type="entry name" value="beta_clamp"/>
    <property type="match status" value="1"/>
</dbReference>
<evidence type="ECO:0000256" key="4">
    <source>
        <dbReference type="ARBA" id="ARBA00022490"/>
    </source>
</evidence>
<gene>
    <name evidence="14" type="primary">dnaN</name>
    <name evidence="14" type="ORF">H9928_00870</name>
</gene>
<dbReference type="InterPro" id="IPR022635">
    <property type="entry name" value="DNA_polIII_beta_C"/>
</dbReference>
<accession>A0A948TLC3</accession>
<proteinExistence type="inferred from homology"/>
<keyword evidence="9" id="KW-0238">DNA-binding</keyword>
<dbReference type="Proteomes" id="UP000784286">
    <property type="component" value="Unassembled WGS sequence"/>
</dbReference>
<comment type="subunit">
    <text evidence="10">Forms a ring-shaped head-to-tail homodimer around DNA.</text>
</comment>
<comment type="similarity">
    <text evidence="2 10">Belongs to the beta sliding clamp family.</text>
</comment>
<evidence type="ECO:0000256" key="9">
    <source>
        <dbReference type="ARBA" id="ARBA00023125"/>
    </source>
</evidence>
<feature type="domain" description="DNA polymerase III beta sliding clamp C-terminal" evidence="13">
    <location>
        <begin position="248"/>
        <end position="370"/>
    </location>
</feature>
<keyword evidence="7 10" id="KW-0235">DNA replication</keyword>
<feature type="domain" description="DNA polymerase III beta sliding clamp N-terminal" evidence="11">
    <location>
        <begin position="1"/>
        <end position="120"/>
    </location>
</feature>
<keyword evidence="4 10" id="KW-0963">Cytoplasm</keyword>
<dbReference type="NCBIfam" id="TIGR00663">
    <property type="entry name" value="dnan"/>
    <property type="match status" value="1"/>
</dbReference>
<keyword evidence="8 10" id="KW-0239">DNA-directed DNA polymerase</keyword>
<dbReference type="Pfam" id="PF00712">
    <property type="entry name" value="DNA_pol3_beta"/>
    <property type="match status" value="1"/>
</dbReference>
<dbReference type="InterPro" id="IPR022634">
    <property type="entry name" value="DNA_polIII_beta_N"/>
</dbReference>
<dbReference type="PANTHER" id="PTHR30478:SF0">
    <property type="entry name" value="BETA SLIDING CLAMP"/>
    <property type="match status" value="1"/>
</dbReference>
<protein>
    <recommendedName>
        <fullName evidence="3 10">Beta sliding clamp</fullName>
    </recommendedName>
</protein>
<dbReference type="InterPro" id="IPR022637">
    <property type="entry name" value="DNA_polIII_beta_cen"/>
</dbReference>
<evidence type="ECO:0000256" key="3">
    <source>
        <dbReference type="ARBA" id="ARBA00021035"/>
    </source>
</evidence>
<name>A0A948TLC3_9BACT</name>
<dbReference type="Gene3D" id="3.70.10.10">
    <property type="match status" value="1"/>
</dbReference>
<dbReference type="AlphaFoldDB" id="A0A948TLC3"/>
<dbReference type="PIRSF" id="PIRSF000804">
    <property type="entry name" value="DNA_pol_III_b"/>
    <property type="match status" value="1"/>
</dbReference>
<dbReference type="GO" id="GO:0003677">
    <property type="term" value="F:DNA binding"/>
    <property type="evidence" value="ECO:0007669"/>
    <property type="project" value="UniProtKB-UniRule"/>
</dbReference>
<evidence type="ECO:0000259" key="11">
    <source>
        <dbReference type="Pfam" id="PF00712"/>
    </source>
</evidence>
<evidence type="ECO:0000256" key="7">
    <source>
        <dbReference type="ARBA" id="ARBA00022705"/>
    </source>
</evidence>
<evidence type="ECO:0000259" key="12">
    <source>
        <dbReference type="Pfam" id="PF02767"/>
    </source>
</evidence>
<evidence type="ECO:0000256" key="2">
    <source>
        <dbReference type="ARBA" id="ARBA00010752"/>
    </source>
</evidence>
<dbReference type="SMART" id="SM00480">
    <property type="entry name" value="POL3Bc"/>
    <property type="match status" value="1"/>
</dbReference>
<evidence type="ECO:0000256" key="1">
    <source>
        <dbReference type="ARBA" id="ARBA00004496"/>
    </source>
</evidence>
<dbReference type="GO" id="GO:0006271">
    <property type="term" value="P:DNA strand elongation involved in DNA replication"/>
    <property type="evidence" value="ECO:0007669"/>
    <property type="project" value="TreeGrafter"/>
</dbReference>
<keyword evidence="6 10" id="KW-0548">Nucleotidyltransferase</keyword>
<reference evidence="14" key="2">
    <citation type="submission" date="2021-04" db="EMBL/GenBank/DDBJ databases">
        <authorList>
            <person name="Gilroy R."/>
        </authorList>
    </citation>
    <scope>NUCLEOTIDE SEQUENCE</scope>
    <source>
        <strain evidence="14">8470</strain>
    </source>
</reference>
<evidence type="ECO:0000259" key="13">
    <source>
        <dbReference type="Pfam" id="PF02768"/>
    </source>
</evidence>
<comment type="caution">
    <text evidence="14">The sequence shown here is derived from an EMBL/GenBank/DDBJ whole genome shotgun (WGS) entry which is preliminary data.</text>
</comment>
<comment type="subcellular location">
    <subcellularLocation>
        <location evidence="1 10">Cytoplasm</location>
    </subcellularLocation>
</comment>
<dbReference type="Gene3D" id="3.10.150.10">
    <property type="entry name" value="DNA Polymerase III, subunit A, domain 2"/>
    <property type="match status" value="1"/>
</dbReference>
<organism evidence="14 15">
    <name type="scientific">Candidatus Phocaeicola excrementipullorum</name>
    <dbReference type="NCBI Taxonomy" id="2838731"/>
    <lineage>
        <taxon>Bacteria</taxon>
        <taxon>Pseudomonadati</taxon>
        <taxon>Bacteroidota</taxon>
        <taxon>Bacteroidia</taxon>
        <taxon>Bacteroidales</taxon>
        <taxon>Bacteroidaceae</taxon>
        <taxon>Phocaeicola</taxon>
    </lineage>
</organism>
<evidence type="ECO:0000313" key="14">
    <source>
        <dbReference type="EMBL" id="MBU3855110.1"/>
    </source>
</evidence>
<evidence type="ECO:0000256" key="10">
    <source>
        <dbReference type="PIRNR" id="PIRNR000804"/>
    </source>
</evidence>
<dbReference type="Pfam" id="PF02768">
    <property type="entry name" value="DNA_pol3_beta_3"/>
    <property type="match status" value="1"/>
</dbReference>
<evidence type="ECO:0000313" key="15">
    <source>
        <dbReference type="Proteomes" id="UP000784286"/>
    </source>
</evidence>
<comment type="function">
    <text evidence="10">Confers DNA tethering and processivity to DNA polymerases and other proteins. Acts as a clamp, forming a ring around DNA (a reaction catalyzed by the clamp-loading complex) which diffuses in an ATP-independent manner freely and bidirectionally along dsDNA. Initially characterized for its ability to contact the catalytic subunit of DNA polymerase III (Pol III), a complex, multichain enzyme responsible for most of the replicative synthesis in bacteria; Pol III exhibits 3'-5' exonuclease proofreading activity. The beta chain is required for initiation of replication as well as for processivity of DNA replication.</text>
</comment>
<dbReference type="EMBL" id="JAHLFJ010000008">
    <property type="protein sequence ID" value="MBU3855110.1"/>
    <property type="molecule type" value="Genomic_DNA"/>
</dbReference>
<dbReference type="InterPro" id="IPR001001">
    <property type="entry name" value="DNA_polIII_beta"/>
</dbReference>